<feature type="binding site" evidence="10">
    <location>
        <position position="67"/>
    </location>
    <ligand>
        <name>ATP</name>
        <dbReference type="ChEBI" id="CHEBI:30616"/>
    </ligand>
</feature>
<dbReference type="InterPro" id="IPR050629">
    <property type="entry name" value="STE20/SPS1-PAK"/>
</dbReference>
<dbReference type="GO" id="GO:0005634">
    <property type="term" value="C:nucleus"/>
    <property type="evidence" value="ECO:0007669"/>
    <property type="project" value="EnsemblFungi"/>
</dbReference>
<dbReference type="GO" id="GO:1904750">
    <property type="term" value="P:negative regulation of protein localization to nucleolus"/>
    <property type="evidence" value="ECO:0007669"/>
    <property type="project" value="EnsemblFungi"/>
</dbReference>
<proteinExistence type="inferred from homology"/>
<dbReference type="SMART" id="SM00220">
    <property type="entry name" value="S_TKc"/>
    <property type="match status" value="1"/>
</dbReference>
<dbReference type="GO" id="GO:0005524">
    <property type="term" value="F:ATP binding"/>
    <property type="evidence" value="ECO:0007669"/>
    <property type="project" value="UniProtKB-UniRule"/>
</dbReference>
<evidence type="ECO:0000256" key="5">
    <source>
        <dbReference type="ARBA" id="ARBA00022741"/>
    </source>
</evidence>
<dbReference type="InterPro" id="IPR011009">
    <property type="entry name" value="Kinase-like_dom_sf"/>
</dbReference>
<comment type="catalytic activity">
    <reaction evidence="8">
        <text>L-threonyl-[protein] + ATP = O-phospho-L-threonyl-[protein] + ADP + H(+)</text>
        <dbReference type="Rhea" id="RHEA:46608"/>
        <dbReference type="Rhea" id="RHEA-COMP:11060"/>
        <dbReference type="Rhea" id="RHEA-COMP:11605"/>
        <dbReference type="ChEBI" id="CHEBI:15378"/>
        <dbReference type="ChEBI" id="CHEBI:30013"/>
        <dbReference type="ChEBI" id="CHEBI:30616"/>
        <dbReference type="ChEBI" id="CHEBI:61977"/>
        <dbReference type="ChEBI" id="CHEBI:456216"/>
        <dbReference type="EC" id="2.7.11.1"/>
    </reaction>
</comment>
<feature type="region of interest" description="Disordered" evidence="12">
    <location>
        <begin position="327"/>
        <end position="392"/>
    </location>
</feature>
<dbReference type="STRING" id="379508.A5DW26"/>
<keyword evidence="5 10" id="KW-0547">Nucleotide-binding</keyword>
<dbReference type="GO" id="GO:0004674">
    <property type="term" value="F:protein serine/threonine kinase activity"/>
    <property type="evidence" value="ECO:0007669"/>
    <property type="project" value="UniProtKB-KW"/>
</dbReference>
<dbReference type="InterPro" id="IPR000719">
    <property type="entry name" value="Prot_kinase_dom"/>
</dbReference>
<dbReference type="AlphaFoldDB" id="A5DW26"/>
<gene>
    <name evidence="14" type="ORF">LELG_01562</name>
</gene>
<name>A5DW26_LODEL</name>
<dbReference type="Pfam" id="PF00069">
    <property type="entry name" value="Pkinase"/>
    <property type="match status" value="1"/>
</dbReference>
<dbReference type="EMBL" id="CH981525">
    <property type="protein sequence ID" value="EDK43384.1"/>
    <property type="molecule type" value="Genomic_DNA"/>
</dbReference>
<dbReference type="FunFam" id="1.10.510.10:FF:000499">
    <property type="entry name" value="Serine/threonine-protein kinase KIC1"/>
    <property type="match status" value="1"/>
</dbReference>
<comment type="similarity">
    <text evidence="1">Belongs to the protein kinase superfamily. STE Ser/Thr protein kinase family. STE20 subfamily.</text>
</comment>
<protein>
    <recommendedName>
        <fullName evidence="2">non-specific serine/threonine protein kinase</fullName>
        <ecNumber evidence="2">2.7.11.1</ecNumber>
    </recommendedName>
</protein>
<keyword evidence="4" id="KW-0808">Transferase</keyword>
<sequence>MIKDSNLQYDIIVGGAGVIENAHSTHIPSPQSPFKYGNLKCIGRGNFGDVYKATDLTSKTKSLVAIKVTNLDDSSDDIQQIVSEVQFLSKLRHINIIQYIESFVQDYNMFIVMDYCGGGACSELLKYYKRLNESIVAYIIKGVLGGLNYLHTHDVVHRDIKAANILLTETGVIKLADFGVSTELTLTTNKKHTFVGTPFWMAPEVITRGSAYGKVKKIDGYDYKADIWSMGITTIELVNGAPPLAEHEPLKILFEIPKKKPPILRGSKYGENIKDFVKYCLIMEPEKRPSCATLLRHYFITKQVTSTSQQELCEMIKSKNVCFSHRASPKPKHRLGYKDGKTRNGVCASGGDRGLCSRPNPNPNPNSRPGRNNVGEGGKRRSAIEGPRMNDNDMEASLNDAPPIEWNFTSTFRQINNGDISPVSEQLEQLEQLLNECEKDSTSVTKQELISIHKYQHLPQPMPPGLIDLRSTSKSLDKGYMLIECLERVLQRGRDEKTRLGVEKLISALCCTEQNHPGLCYALIEEIERALRH</sequence>
<dbReference type="PROSITE" id="PS50011">
    <property type="entry name" value="PROTEIN_KINASE_DOM"/>
    <property type="match status" value="1"/>
</dbReference>
<dbReference type="OrthoDB" id="248923at2759"/>
<dbReference type="PROSITE" id="PS00107">
    <property type="entry name" value="PROTEIN_KINASE_ATP"/>
    <property type="match status" value="1"/>
</dbReference>
<feature type="compositionally biased region" description="Basic and acidic residues" evidence="12">
    <location>
        <begin position="377"/>
        <end position="391"/>
    </location>
</feature>
<keyword evidence="7 10" id="KW-0067">ATP-binding</keyword>
<dbReference type="eggNOG" id="KOG0201">
    <property type="taxonomic scope" value="Eukaryota"/>
</dbReference>
<evidence type="ECO:0000256" key="8">
    <source>
        <dbReference type="ARBA" id="ARBA00047899"/>
    </source>
</evidence>
<evidence type="ECO:0000256" key="12">
    <source>
        <dbReference type="SAM" id="MobiDB-lite"/>
    </source>
</evidence>
<dbReference type="InterPro" id="IPR008271">
    <property type="entry name" value="Ser/Thr_kinase_AS"/>
</dbReference>
<feature type="domain" description="Protein kinase" evidence="13">
    <location>
        <begin position="36"/>
        <end position="300"/>
    </location>
</feature>
<dbReference type="GO" id="GO:0030447">
    <property type="term" value="P:filamentous growth"/>
    <property type="evidence" value="ECO:0007669"/>
    <property type="project" value="UniProtKB-ARBA"/>
</dbReference>
<dbReference type="GO" id="GO:0030476">
    <property type="term" value="P:ascospore wall assembly"/>
    <property type="evidence" value="ECO:0007669"/>
    <property type="project" value="EnsemblFungi"/>
</dbReference>
<accession>A5DW26</accession>
<dbReference type="InParanoid" id="A5DW26"/>
<dbReference type="PROSITE" id="PS00108">
    <property type="entry name" value="PROTEIN_KINASE_ST"/>
    <property type="match status" value="1"/>
</dbReference>
<comment type="catalytic activity">
    <reaction evidence="9">
        <text>L-seryl-[protein] + ATP = O-phospho-L-seryl-[protein] + ADP + H(+)</text>
        <dbReference type="Rhea" id="RHEA:17989"/>
        <dbReference type="Rhea" id="RHEA-COMP:9863"/>
        <dbReference type="Rhea" id="RHEA-COMP:11604"/>
        <dbReference type="ChEBI" id="CHEBI:15378"/>
        <dbReference type="ChEBI" id="CHEBI:29999"/>
        <dbReference type="ChEBI" id="CHEBI:30616"/>
        <dbReference type="ChEBI" id="CHEBI:83421"/>
        <dbReference type="ChEBI" id="CHEBI:456216"/>
        <dbReference type="EC" id="2.7.11.1"/>
    </reaction>
</comment>
<dbReference type="PANTHER" id="PTHR48012:SF10">
    <property type="entry name" value="FI20177P1"/>
    <property type="match status" value="1"/>
</dbReference>
<organism evidence="14 15">
    <name type="scientific">Lodderomyces elongisporus (strain ATCC 11503 / CBS 2605 / JCM 1781 / NBRC 1676 / NRRL YB-4239)</name>
    <name type="common">Yeast</name>
    <name type="synonym">Saccharomyces elongisporus</name>
    <dbReference type="NCBI Taxonomy" id="379508"/>
    <lineage>
        <taxon>Eukaryota</taxon>
        <taxon>Fungi</taxon>
        <taxon>Dikarya</taxon>
        <taxon>Ascomycota</taxon>
        <taxon>Saccharomycotina</taxon>
        <taxon>Pichiomycetes</taxon>
        <taxon>Debaryomycetaceae</taxon>
        <taxon>Candida/Lodderomyces clade</taxon>
        <taxon>Lodderomyces</taxon>
    </lineage>
</organism>
<reference evidence="14 15" key="1">
    <citation type="journal article" date="2009" name="Nature">
        <title>Evolution of pathogenicity and sexual reproduction in eight Candida genomes.</title>
        <authorList>
            <person name="Butler G."/>
            <person name="Rasmussen M.D."/>
            <person name="Lin M.F."/>
            <person name="Santos M.A."/>
            <person name="Sakthikumar S."/>
            <person name="Munro C.A."/>
            <person name="Rheinbay E."/>
            <person name="Grabherr M."/>
            <person name="Forche A."/>
            <person name="Reedy J.L."/>
            <person name="Agrafioti I."/>
            <person name="Arnaud M.B."/>
            <person name="Bates S."/>
            <person name="Brown A.J."/>
            <person name="Brunke S."/>
            <person name="Costanzo M.C."/>
            <person name="Fitzpatrick D.A."/>
            <person name="de Groot P.W."/>
            <person name="Harris D."/>
            <person name="Hoyer L.L."/>
            <person name="Hube B."/>
            <person name="Klis F.M."/>
            <person name="Kodira C."/>
            <person name="Lennard N."/>
            <person name="Logue M.E."/>
            <person name="Martin R."/>
            <person name="Neiman A.M."/>
            <person name="Nikolaou E."/>
            <person name="Quail M.A."/>
            <person name="Quinn J."/>
            <person name="Santos M.C."/>
            <person name="Schmitzberger F.F."/>
            <person name="Sherlock G."/>
            <person name="Shah P."/>
            <person name="Silverstein K.A."/>
            <person name="Skrzypek M.S."/>
            <person name="Soll D."/>
            <person name="Staggs R."/>
            <person name="Stansfield I."/>
            <person name="Stumpf M.P."/>
            <person name="Sudbery P.E."/>
            <person name="Srikantha T."/>
            <person name="Zeng Q."/>
            <person name="Berman J."/>
            <person name="Berriman M."/>
            <person name="Heitman J."/>
            <person name="Gow N.A."/>
            <person name="Lorenz M.C."/>
            <person name="Birren B.W."/>
            <person name="Kellis M."/>
            <person name="Cuomo C.A."/>
        </authorList>
    </citation>
    <scope>NUCLEOTIDE SEQUENCE [LARGE SCALE GENOMIC DNA]</scope>
    <source>
        <strain evidence="15">ATCC 11503 / BCRC 21390 / CBS 2605 / JCM 1781 / NBRC 1676 / NRRL YB-4239</strain>
    </source>
</reference>
<evidence type="ECO:0000259" key="13">
    <source>
        <dbReference type="PROSITE" id="PS50011"/>
    </source>
</evidence>
<evidence type="ECO:0000313" key="14">
    <source>
        <dbReference type="EMBL" id="EDK43384.1"/>
    </source>
</evidence>
<dbReference type="InterPro" id="IPR017441">
    <property type="entry name" value="Protein_kinase_ATP_BS"/>
</dbReference>
<keyword evidence="6" id="KW-0418">Kinase</keyword>
<keyword evidence="15" id="KW-1185">Reference proteome</keyword>
<dbReference type="GO" id="GO:1903024">
    <property type="term" value="P:positive regulation of ascospore-type prospore membrane formation"/>
    <property type="evidence" value="ECO:0007669"/>
    <property type="project" value="EnsemblFungi"/>
</dbReference>
<keyword evidence="3" id="KW-0723">Serine/threonine-protein kinase</keyword>
<evidence type="ECO:0000256" key="7">
    <source>
        <dbReference type="ARBA" id="ARBA00022840"/>
    </source>
</evidence>
<dbReference type="Gene3D" id="1.10.510.10">
    <property type="entry name" value="Transferase(Phosphotransferase) domain 1"/>
    <property type="match status" value="1"/>
</dbReference>
<evidence type="ECO:0000256" key="1">
    <source>
        <dbReference type="ARBA" id="ARBA00008874"/>
    </source>
</evidence>
<evidence type="ECO:0000313" key="15">
    <source>
        <dbReference type="Proteomes" id="UP000001996"/>
    </source>
</evidence>
<dbReference type="VEuPathDB" id="FungiDB:LELG_01562"/>
<dbReference type="GeneID" id="5233808"/>
<dbReference type="GO" id="GO:0051229">
    <property type="term" value="P:meiotic spindle disassembly"/>
    <property type="evidence" value="ECO:0007669"/>
    <property type="project" value="EnsemblFungi"/>
</dbReference>
<feature type="coiled-coil region" evidence="11">
    <location>
        <begin position="420"/>
        <end position="447"/>
    </location>
</feature>
<dbReference type="GO" id="GO:0005628">
    <property type="term" value="C:prospore membrane"/>
    <property type="evidence" value="ECO:0007669"/>
    <property type="project" value="EnsemblFungi"/>
</dbReference>
<evidence type="ECO:0000256" key="2">
    <source>
        <dbReference type="ARBA" id="ARBA00012513"/>
    </source>
</evidence>
<dbReference type="EC" id="2.7.11.1" evidence="2"/>
<evidence type="ECO:0000256" key="10">
    <source>
        <dbReference type="PROSITE-ProRule" id="PRU10141"/>
    </source>
</evidence>
<evidence type="ECO:0000256" key="3">
    <source>
        <dbReference type="ARBA" id="ARBA00022527"/>
    </source>
</evidence>
<dbReference type="KEGG" id="lel:PVL30_001532"/>
<dbReference type="Proteomes" id="UP000001996">
    <property type="component" value="Unassembled WGS sequence"/>
</dbReference>
<dbReference type="FunCoup" id="A5DW26">
    <property type="interactions" value="663"/>
</dbReference>
<evidence type="ECO:0000256" key="11">
    <source>
        <dbReference type="SAM" id="Coils"/>
    </source>
</evidence>
<evidence type="ECO:0000256" key="4">
    <source>
        <dbReference type="ARBA" id="ARBA00022679"/>
    </source>
</evidence>
<dbReference type="PANTHER" id="PTHR48012">
    <property type="entry name" value="STERILE20-LIKE KINASE, ISOFORM B-RELATED"/>
    <property type="match status" value="1"/>
</dbReference>
<dbReference type="GO" id="GO:0005737">
    <property type="term" value="C:cytoplasm"/>
    <property type="evidence" value="ECO:0007669"/>
    <property type="project" value="EnsemblFungi"/>
</dbReference>
<evidence type="ECO:0000256" key="6">
    <source>
        <dbReference type="ARBA" id="ARBA00022777"/>
    </source>
</evidence>
<keyword evidence="11" id="KW-0175">Coiled coil</keyword>
<evidence type="ECO:0000256" key="9">
    <source>
        <dbReference type="ARBA" id="ARBA00048679"/>
    </source>
</evidence>
<dbReference type="HOGENOM" id="CLU_000288_63_23_1"/>
<dbReference type="SUPFAM" id="SSF56112">
    <property type="entry name" value="Protein kinase-like (PK-like)"/>
    <property type="match status" value="1"/>
</dbReference>